<evidence type="ECO:0000313" key="2">
    <source>
        <dbReference type="Proteomes" id="UP000269544"/>
    </source>
</evidence>
<dbReference type="KEGG" id="piv:NCTC13079_01325"/>
<dbReference type="OrthoDB" id="5683981at2"/>
<evidence type="ECO:0000313" key="1">
    <source>
        <dbReference type="EMBL" id="VEJ36128.1"/>
    </source>
</evidence>
<organism evidence="1 2">
    <name type="scientific">Aedoeadaptatus ivorii</name>
    <dbReference type="NCBI Taxonomy" id="54006"/>
    <lineage>
        <taxon>Bacteria</taxon>
        <taxon>Bacillati</taxon>
        <taxon>Bacillota</taxon>
        <taxon>Tissierellia</taxon>
        <taxon>Tissierellales</taxon>
        <taxon>Peptoniphilaceae</taxon>
        <taxon>Aedoeadaptatus</taxon>
    </lineage>
</organism>
<dbReference type="InterPro" id="IPR036102">
    <property type="entry name" value="OsmC/Ohrsf"/>
</dbReference>
<dbReference type="InterPro" id="IPR015946">
    <property type="entry name" value="KH_dom-like_a/b"/>
</dbReference>
<dbReference type="Gene3D" id="3.30.300.20">
    <property type="match status" value="1"/>
</dbReference>
<name>A0A448V2W0_9FIRM</name>
<dbReference type="RefSeq" id="WP_126465988.1">
    <property type="nucleotide sequence ID" value="NZ_JAUSWF010000007.1"/>
</dbReference>
<proteinExistence type="predicted"/>
<gene>
    <name evidence="1" type="ORF">NCTC13079_01325</name>
</gene>
<dbReference type="Proteomes" id="UP000269544">
    <property type="component" value="Chromosome"/>
</dbReference>
<dbReference type="AlphaFoldDB" id="A0A448V2W0"/>
<sequence>MDLFDAFEKRYRAVNGAESVKVYNEKSYVEVDKAVAFDAEKEEFTALDLLVSAVLSEIVLSMRFVAKRDHIVLQDLEAKAVLILGNPLRLLGVRGYEEAARIRNISVTVYYFSFLDSEERIYFEEKVLERAVVSNSLGERVSVEFHPVL</sequence>
<dbReference type="EMBL" id="LR134523">
    <property type="protein sequence ID" value="VEJ36128.1"/>
    <property type="molecule type" value="Genomic_DNA"/>
</dbReference>
<reference evidence="1 2" key="1">
    <citation type="submission" date="2018-12" db="EMBL/GenBank/DDBJ databases">
        <authorList>
            <consortium name="Pathogen Informatics"/>
        </authorList>
    </citation>
    <scope>NUCLEOTIDE SEQUENCE [LARGE SCALE GENOMIC DNA]</scope>
    <source>
        <strain evidence="1 2">NCTC13079</strain>
    </source>
</reference>
<accession>A0A448V2W0</accession>
<dbReference type="SUPFAM" id="SSF82784">
    <property type="entry name" value="OsmC-like"/>
    <property type="match status" value="1"/>
</dbReference>
<keyword evidence="2" id="KW-1185">Reference proteome</keyword>
<protein>
    <submittedName>
        <fullName evidence="1">Uncharacterized protein</fullName>
    </submittedName>
</protein>